<comment type="function">
    <text evidence="3">Probably deamidates glutamine residues to glutamate on methyl-accepting chemotaxis receptors (MCPs), playing an important role in chemotaxis.</text>
</comment>
<comment type="catalytic activity">
    <reaction evidence="3">
        <text>L-glutaminyl-[protein] + H2O = L-glutamyl-[protein] + NH4(+)</text>
        <dbReference type="Rhea" id="RHEA:16441"/>
        <dbReference type="Rhea" id="RHEA-COMP:10207"/>
        <dbReference type="Rhea" id="RHEA-COMP:10208"/>
        <dbReference type="ChEBI" id="CHEBI:15377"/>
        <dbReference type="ChEBI" id="CHEBI:28938"/>
        <dbReference type="ChEBI" id="CHEBI:29973"/>
        <dbReference type="ChEBI" id="CHEBI:30011"/>
        <dbReference type="EC" id="3.5.1.44"/>
    </reaction>
</comment>
<keyword evidence="2 3" id="KW-0378">Hydrolase</keyword>
<evidence type="ECO:0000256" key="3">
    <source>
        <dbReference type="HAMAP-Rule" id="MF_01440"/>
    </source>
</evidence>
<dbReference type="EC" id="3.5.1.44" evidence="3"/>
<keyword evidence="1 3" id="KW-0145">Chemotaxis</keyword>
<proteinExistence type="inferred from homology"/>
<dbReference type="InterPro" id="IPR005659">
    <property type="entry name" value="Chemorcpt_Glu_NH3ase_CheD"/>
</dbReference>
<reference evidence="4 5" key="1">
    <citation type="submission" date="2020-08" db="EMBL/GenBank/DDBJ databases">
        <title>Genomic Encyclopedia of Type Strains, Phase IV (KMG-IV): sequencing the most valuable type-strain genomes for metagenomic binning, comparative biology and taxonomic classification.</title>
        <authorList>
            <person name="Goeker M."/>
        </authorList>
    </citation>
    <scope>NUCLEOTIDE SEQUENCE [LARGE SCALE GENOMIC DNA]</scope>
    <source>
        <strain evidence="4 5">DSM 29007</strain>
    </source>
</reference>
<dbReference type="PANTHER" id="PTHR35147">
    <property type="entry name" value="CHEMORECEPTOR GLUTAMINE DEAMIDASE CHED-RELATED"/>
    <property type="match status" value="1"/>
</dbReference>
<name>A0A841H4D7_9BACT</name>
<dbReference type="InterPro" id="IPR038592">
    <property type="entry name" value="CheD-like_sf"/>
</dbReference>
<evidence type="ECO:0000313" key="5">
    <source>
        <dbReference type="Proteomes" id="UP000582837"/>
    </source>
</evidence>
<protein>
    <recommendedName>
        <fullName evidence="3">Probable chemoreceptor glutamine deamidase CheD</fullName>
        <ecNumber evidence="3">3.5.1.44</ecNumber>
    </recommendedName>
</protein>
<evidence type="ECO:0000256" key="2">
    <source>
        <dbReference type="ARBA" id="ARBA00022801"/>
    </source>
</evidence>
<accession>A0A841H4D7</accession>
<keyword evidence="5" id="KW-1185">Reference proteome</keyword>
<comment type="caution">
    <text evidence="4">The sequence shown here is derived from an EMBL/GenBank/DDBJ whole genome shotgun (WGS) entry which is preliminary data.</text>
</comment>
<dbReference type="InterPro" id="IPR011324">
    <property type="entry name" value="Cytotoxic_necrot_fac-like_cat"/>
</dbReference>
<evidence type="ECO:0000313" key="4">
    <source>
        <dbReference type="EMBL" id="MBB6072833.1"/>
    </source>
</evidence>
<gene>
    <name evidence="3" type="primary">cheD</name>
    <name evidence="4" type="ORF">HNQ61_004497</name>
</gene>
<comment type="similarity">
    <text evidence="3">Belongs to the CheD family.</text>
</comment>
<evidence type="ECO:0000256" key="1">
    <source>
        <dbReference type="ARBA" id="ARBA00022500"/>
    </source>
</evidence>
<dbReference type="PANTHER" id="PTHR35147:SF1">
    <property type="entry name" value="CHEMORECEPTOR GLUTAMINE DEAMIDASE CHED-RELATED"/>
    <property type="match status" value="1"/>
</dbReference>
<dbReference type="RefSeq" id="WP_170035445.1">
    <property type="nucleotide sequence ID" value="NZ_JABDTL010000001.1"/>
</dbReference>
<dbReference type="CDD" id="cd16352">
    <property type="entry name" value="CheD"/>
    <property type="match status" value="1"/>
</dbReference>
<dbReference type="GO" id="GO:0006935">
    <property type="term" value="P:chemotaxis"/>
    <property type="evidence" value="ECO:0007669"/>
    <property type="project" value="UniProtKB-UniRule"/>
</dbReference>
<dbReference type="HAMAP" id="MF_01440">
    <property type="entry name" value="CheD"/>
    <property type="match status" value="1"/>
</dbReference>
<dbReference type="SUPFAM" id="SSF64438">
    <property type="entry name" value="CNF1/YfiH-like putative cysteine hydrolases"/>
    <property type="match status" value="1"/>
</dbReference>
<organism evidence="4 5">
    <name type="scientific">Longimicrobium terrae</name>
    <dbReference type="NCBI Taxonomy" id="1639882"/>
    <lineage>
        <taxon>Bacteria</taxon>
        <taxon>Pseudomonadati</taxon>
        <taxon>Gemmatimonadota</taxon>
        <taxon>Longimicrobiia</taxon>
        <taxon>Longimicrobiales</taxon>
        <taxon>Longimicrobiaceae</taxon>
        <taxon>Longimicrobium</taxon>
    </lineage>
</organism>
<dbReference type="EMBL" id="JACHIA010000018">
    <property type="protein sequence ID" value="MBB6072833.1"/>
    <property type="molecule type" value="Genomic_DNA"/>
</dbReference>
<dbReference type="Gene3D" id="3.30.1330.200">
    <property type="match status" value="1"/>
</dbReference>
<dbReference type="Pfam" id="PF03975">
    <property type="entry name" value="CheD"/>
    <property type="match status" value="1"/>
</dbReference>
<dbReference type="Proteomes" id="UP000582837">
    <property type="component" value="Unassembled WGS sequence"/>
</dbReference>
<dbReference type="AlphaFoldDB" id="A0A841H4D7"/>
<sequence>MNRSNATYVKVAQHAVGGADDLLVTLGLGSCVAIMLHDADARVGGMAHVLLPEPALSRDRSNESKFASTAVPLLVQEMARRGARPGRLKARLVGGAAMFQTLMVPGSLNMGERNIRASREALHKAGIPILGEEVGGDYGRSVRFAIGPGTTIVSSVGRSDVAL</sequence>
<dbReference type="GO" id="GO:0050568">
    <property type="term" value="F:protein-glutamine glutaminase activity"/>
    <property type="evidence" value="ECO:0007669"/>
    <property type="project" value="UniProtKB-UniRule"/>
</dbReference>